<dbReference type="KEGG" id="pfb:VO64_1579"/>
<sequence length="399" mass="45441">MMLAELIFPSFWRVNHTRMVAVPTTAYSTYFRCELDVEQLLAKMGKGSSPVPLHQLDGLDPLWREWIKKDIRCPSCGVAGATLISGAVAKRSGKALRQAHFRFQAGEHNNGHLRYCDFELADRESKGVENLVALGGPRNRETRYIRYLVCIGIEQGMFSQADIRAMRQWFFENKQKSRFVVTCAEENIDYITSMPSSRAPALSEFFPPYGEIPSFNWRHAAISRFIRDNGPWLTQLDSLKTSSQVAKRAKELITRYKQSSMFDVSILQPYYGSTIELAVFFARECPEFGLQNKYHAIRWGASSNALLAFCALLLYVTQWKFESAIALMGAIMQSPEPKDLLAGNIIGLNPFHDYAAWKLIRDASVMSVKWSVLPTYKEGVDASEVALREEHRLWKLSRI</sequence>
<evidence type="ECO:0000313" key="2">
    <source>
        <dbReference type="Proteomes" id="UP000033099"/>
    </source>
</evidence>
<gene>
    <name evidence="1" type="ORF">VO64_1579</name>
</gene>
<protein>
    <submittedName>
        <fullName evidence="1">Uncharacterized protein</fullName>
    </submittedName>
</protein>
<proteinExistence type="predicted"/>
<dbReference type="EMBL" id="CP011117">
    <property type="protein sequence ID" value="AKA82125.1"/>
    <property type="molecule type" value="Genomic_DNA"/>
</dbReference>
<evidence type="ECO:0000313" key="1">
    <source>
        <dbReference type="EMBL" id="AKA82125.1"/>
    </source>
</evidence>
<dbReference type="AlphaFoldDB" id="A0AAU8TIC3"/>
<accession>A0AAU8TIC3</accession>
<name>A0AAU8TIC3_9PSED</name>
<organism evidence="1 2">
    <name type="scientific">Pseudomonas synxantha</name>
    <dbReference type="NCBI Taxonomy" id="47883"/>
    <lineage>
        <taxon>Bacteria</taxon>
        <taxon>Pseudomonadati</taxon>
        <taxon>Pseudomonadota</taxon>
        <taxon>Gammaproteobacteria</taxon>
        <taxon>Pseudomonadales</taxon>
        <taxon>Pseudomonadaceae</taxon>
        <taxon>Pseudomonas</taxon>
    </lineage>
</organism>
<dbReference type="Proteomes" id="UP000033099">
    <property type="component" value="Chromosome"/>
</dbReference>
<reference evidence="1 2" key="1">
    <citation type="journal article" date="2015" name="Genome Announc.">
        <title>Complete Genome Sequence of Biocontrol Strain Pseudomonas fluorescens LBUM223.</title>
        <authorList>
            <person name="Roquigny R."/>
            <person name="Arseneault T."/>
            <person name="Gadkar V.J."/>
            <person name="Novinscak A."/>
            <person name="Joly D.L."/>
            <person name="Filion M."/>
        </authorList>
    </citation>
    <scope>NUCLEOTIDE SEQUENCE [LARGE SCALE GENOMIC DNA]</scope>
    <source>
        <strain evidence="1 2">LBUM223</strain>
    </source>
</reference>